<accession>A0ABY7VUV3</accession>
<feature type="transmembrane region" description="Helical" evidence="2">
    <location>
        <begin position="6"/>
        <end position="23"/>
    </location>
</feature>
<keyword evidence="2" id="KW-1133">Transmembrane helix</keyword>
<dbReference type="RefSeq" id="WP_274152485.1">
    <property type="nucleotide sequence ID" value="NZ_CP117812.1"/>
</dbReference>
<evidence type="ECO:0000256" key="2">
    <source>
        <dbReference type="SAM" id="Phobius"/>
    </source>
</evidence>
<gene>
    <name evidence="3" type="ORF">PQO03_18645</name>
</gene>
<evidence type="ECO:0000313" key="3">
    <source>
        <dbReference type="EMBL" id="WDE97847.1"/>
    </source>
</evidence>
<protein>
    <recommendedName>
        <fullName evidence="5">DUF4234 domain-containing protein</fullName>
    </recommendedName>
</protein>
<proteinExistence type="predicted"/>
<sequence length="144" mass="16652">MDILNTLVTVLIAVSGASYFLARQSDKVYTMARKTFMWPMIVLAFFLCIKYAERISPLSKWISYDYFFDTDIKREELKSIIELESDKVEIKLKIISLEREIAESNRDRIRIGLSILGILYAFIMFGIIGSIHNSQDRIAKANKT</sequence>
<dbReference type="Proteomes" id="UP001214250">
    <property type="component" value="Chromosome 2"/>
</dbReference>
<keyword evidence="2" id="KW-0472">Membrane</keyword>
<evidence type="ECO:0008006" key="5">
    <source>
        <dbReference type="Google" id="ProtNLM"/>
    </source>
</evidence>
<feature type="coiled-coil region" evidence="1">
    <location>
        <begin position="80"/>
        <end position="107"/>
    </location>
</feature>
<evidence type="ECO:0000256" key="1">
    <source>
        <dbReference type="SAM" id="Coils"/>
    </source>
</evidence>
<feature type="transmembrane region" description="Helical" evidence="2">
    <location>
        <begin position="111"/>
        <end position="131"/>
    </location>
</feature>
<name>A0ABY7VUV3_9BACT</name>
<dbReference type="EMBL" id="CP117812">
    <property type="protein sequence ID" value="WDE97847.1"/>
    <property type="molecule type" value="Genomic_DNA"/>
</dbReference>
<keyword evidence="1" id="KW-0175">Coiled coil</keyword>
<keyword evidence="2" id="KW-0812">Transmembrane</keyword>
<feature type="transmembrane region" description="Helical" evidence="2">
    <location>
        <begin position="35"/>
        <end position="52"/>
    </location>
</feature>
<organism evidence="3 4">
    <name type="scientific">Lentisphaera profundi</name>
    <dbReference type="NCBI Taxonomy" id="1658616"/>
    <lineage>
        <taxon>Bacteria</taxon>
        <taxon>Pseudomonadati</taxon>
        <taxon>Lentisphaerota</taxon>
        <taxon>Lentisphaeria</taxon>
        <taxon>Lentisphaerales</taxon>
        <taxon>Lentisphaeraceae</taxon>
        <taxon>Lentisphaera</taxon>
    </lineage>
</organism>
<reference evidence="3 4" key="1">
    <citation type="submission" date="2023-02" db="EMBL/GenBank/DDBJ databases">
        <title>Genome sequence of Lentisphaera profundi SAORIC-696.</title>
        <authorList>
            <person name="Kim e."/>
            <person name="Cho J.-C."/>
            <person name="Choi A."/>
            <person name="Kang I."/>
        </authorList>
    </citation>
    <scope>NUCLEOTIDE SEQUENCE [LARGE SCALE GENOMIC DNA]</scope>
    <source>
        <strain evidence="3 4">SAORIC-696</strain>
    </source>
</reference>
<evidence type="ECO:0000313" key="4">
    <source>
        <dbReference type="Proteomes" id="UP001214250"/>
    </source>
</evidence>
<keyword evidence="4" id="KW-1185">Reference proteome</keyword>